<dbReference type="EMBL" id="LT630287">
    <property type="protein sequence ID" value="SFV40733.1"/>
    <property type="molecule type" value="Genomic_DNA"/>
</dbReference>
<dbReference type="Proteomes" id="UP000190935">
    <property type="component" value="Chromosome I"/>
</dbReference>
<dbReference type="KEGG" id="laca:LAC1533_1313"/>
<dbReference type="RefSeq" id="WP_269148721.1">
    <property type="nucleotide sequence ID" value="NZ_LT630287.1"/>
</dbReference>
<gene>
    <name evidence="1" type="ORF">LAC1533_1313</name>
</gene>
<name>A0A1K1KPI2_9LACO</name>
<reference evidence="2" key="1">
    <citation type="submission" date="2016-11" db="EMBL/GenBank/DDBJ databases">
        <authorList>
            <person name="Papadimitriou K."/>
        </authorList>
    </citation>
    <scope>NUCLEOTIDE SEQUENCE [LARGE SCALE GENOMIC DNA]</scope>
    <source>
        <strain evidence="2">ACA-DC 1533</strain>
    </source>
</reference>
<dbReference type="AlphaFoldDB" id="A0A1K1KPI2"/>
<dbReference type="GeneID" id="95350542"/>
<accession>A0A1K1KPI2</accession>
<sequence>MNNSGLMVIFNQKVFSNTKPYYLEIDQACKRFLTKNIIKSS</sequence>
<proteinExistence type="predicted"/>
<evidence type="ECO:0000313" key="1">
    <source>
        <dbReference type="EMBL" id="SFV40733.1"/>
    </source>
</evidence>
<organism evidence="1 2">
    <name type="scientific">Ligilactobacillus acidipiscis</name>
    <dbReference type="NCBI Taxonomy" id="89059"/>
    <lineage>
        <taxon>Bacteria</taxon>
        <taxon>Bacillati</taxon>
        <taxon>Bacillota</taxon>
        <taxon>Bacilli</taxon>
        <taxon>Lactobacillales</taxon>
        <taxon>Lactobacillaceae</taxon>
        <taxon>Ligilactobacillus</taxon>
    </lineage>
</organism>
<evidence type="ECO:0000313" key="2">
    <source>
        <dbReference type="Proteomes" id="UP000190935"/>
    </source>
</evidence>
<protein>
    <submittedName>
        <fullName evidence="1">Uncharacterized protein</fullName>
    </submittedName>
</protein>